<sequence>MYAFFLIRAVRPPGGAITPPHTPRKPKTSKTSRREGDTIKKTELFKAVDSRGLKPLRLVYQKEKIKPSTAELWLRQRRQIVLEVAYRRTGAFRMGRPLKIPDEKLTEILDSKNNARDEGYER</sequence>
<comment type="caution">
    <text evidence="2">The sequence shown here is derived from an EMBL/GenBank/DDBJ whole genome shotgun (WGS) entry which is preliminary data.</text>
</comment>
<organism evidence="2 3">
    <name type="scientific">Letharia lupina</name>
    <dbReference type="NCBI Taxonomy" id="560253"/>
    <lineage>
        <taxon>Eukaryota</taxon>
        <taxon>Fungi</taxon>
        <taxon>Dikarya</taxon>
        <taxon>Ascomycota</taxon>
        <taxon>Pezizomycotina</taxon>
        <taxon>Lecanoromycetes</taxon>
        <taxon>OSLEUM clade</taxon>
        <taxon>Lecanoromycetidae</taxon>
        <taxon>Lecanorales</taxon>
        <taxon>Lecanorineae</taxon>
        <taxon>Parmeliaceae</taxon>
        <taxon>Letharia</taxon>
    </lineage>
</organism>
<dbReference type="AlphaFoldDB" id="A0A8H6CD74"/>
<gene>
    <name evidence="2" type="ORF">HO133_002197</name>
</gene>
<dbReference type="EMBL" id="JACCJB010000014">
    <property type="protein sequence ID" value="KAF6221342.1"/>
    <property type="molecule type" value="Genomic_DNA"/>
</dbReference>
<dbReference type="Proteomes" id="UP000593566">
    <property type="component" value="Unassembled WGS sequence"/>
</dbReference>
<dbReference type="GeneID" id="59330611"/>
<name>A0A8H6CD74_9LECA</name>
<evidence type="ECO:0000313" key="3">
    <source>
        <dbReference type="Proteomes" id="UP000593566"/>
    </source>
</evidence>
<feature type="compositionally biased region" description="Basic residues" evidence="1">
    <location>
        <begin position="22"/>
        <end position="31"/>
    </location>
</feature>
<accession>A0A8H6CD74</accession>
<feature type="region of interest" description="Disordered" evidence="1">
    <location>
        <begin position="13"/>
        <end position="36"/>
    </location>
</feature>
<proteinExistence type="predicted"/>
<evidence type="ECO:0000313" key="2">
    <source>
        <dbReference type="EMBL" id="KAF6221342.1"/>
    </source>
</evidence>
<keyword evidence="3" id="KW-1185">Reference proteome</keyword>
<protein>
    <submittedName>
        <fullName evidence="2">Uncharacterized protein</fullName>
    </submittedName>
</protein>
<evidence type="ECO:0000256" key="1">
    <source>
        <dbReference type="SAM" id="MobiDB-lite"/>
    </source>
</evidence>
<reference evidence="2 3" key="1">
    <citation type="journal article" date="2020" name="Genomics">
        <title>Complete, high-quality genomes from long-read metagenomic sequencing of two wolf lichen thalli reveals enigmatic genome architecture.</title>
        <authorList>
            <person name="McKenzie S.K."/>
            <person name="Walston R.F."/>
            <person name="Allen J.L."/>
        </authorList>
    </citation>
    <scope>NUCLEOTIDE SEQUENCE [LARGE SCALE GENOMIC DNA]</scope>
    <source>
        <strain evidence="2">WasteWater1</strain>
    </source>
</reference>
<dbReference type="RefSeq" id="XP_037150777.1">
    <property type="nucleotide sequence ID" value="XM_037293124.1"/>
</dbReference>